<sequence>MEAIIRVRAVEIVHLELSYSHIRVQNKKAVIRMADAMANYGQVMPILVTPARLPRYTLIDGYLRVAAAQRLGKDTLPAHIFNGDEKQALCHVLIKSGERKWDIFEQAGLIQELHRRHELSQREIAR</sequence>
<evidence type="ECO:0000313" key="2">
    <source>
        <dbReference type="EMBL" id="MBC8333668.1"/>
    </source>
</evidence>
<dbReference type="GO" id="GO:0007059">
    <property type="term" value="P:chromosome segregation"/>
    <property type="evidence" value="ECO:0007669"/>
    <property type="project" value="TreeGrafter"/>
</dbReference>
<feature type="non-terminal residue" evidence="2">
    <location>
        <position position="126"/>
    </location>
</feature>
<dbReference type="InterPro" id="IPR050336">
    <property type="entry name" value="Chromosome_partition/occlusion"/>
</dbReference>
<dbReference type="InterPro" id="IPR036086">
    <property type="entry name" value="ParB/Sulfiredoxin_sf"/>
</dbReference>
<proteinExistence type="predicted"/>
<evidence type="ECO:0000259" key="1">
    <source>
        <dbReference type="SMART" id="SM00470"/>
    </source>
</evidence>
<dbReference type="GO" id="GO:0005694">
    <property type="term" value="C:chromosome"/>
    <property type="evidence" value="ECO:0007669"/>
    <property type="project" value="TreeGrafter"/>
</dbReference>
<dbReference type="EMBL" id="JACNJN010000014">
    <property type="protein sequence ID" value="MBC8333668.1"/>
    <property type="molecule type" value="Genomic_DNA"/>
</dbReference>
<dbReference type="AlphaFoldDB" id="A0A8J6NEF1"/>
<accession>A0A8J6NEF1</accession>
<dbReference type="SUPFAM" id="SSF110849">
    <property type="entry name" value="ParB/Sulfiredoxin"/>
    <property type="match status" value="1"/>
</dbReference>
<dbReference type="PANTHER" id="PTHR33375">
    <property type="entry name" value="CHROMOSOME-PARTITIONING PROTEIN PARB-RELATED"/>
    <property type="match status" value="1"/>
</dbReference>
<gene>
    <name evidence="2" type="ORF">H8E29_00225</name>
</gene>
<dbReference type="PANTHER" id="PTHR33375:SF1">
    <property type="entry name" value="CHROMOSOME-PARTITIONING PROTEIN PARB-RELATED"/>
    <property type="match status" value="1"/>
</dbReference>
<dbReference type="InterPro" id="IPR003115">
    <property type="entry name" value="ParB_N"/>
</dbReference>
<dbReference type="Gene3D" id="3.90.1530.10">
    <property type="entry name" value="Conserved hypothetical protein from pyrococcus furiosus pfu- 392566-001, ParB domain"/>
    <property type="match status" value="1"/>
</dbReference>
<organism evidence="2 3">
    <name type="scientific">Candidatus Desulfolinea nitratireducens</name>
    <dbReference type="NCBI Taxonomy" id="2841698"/>
    <lineage>
        <taxon>Bacteria</taxon>
        <taxon>Bacillati</taxon>
        <taxon>Chloroflexota</taxon>
        <taxon>Anaerolineae</taxon>
        <taxon>Anaerolineales</taxon>
        <taxon>Anaerolineales incertae sedis</taxon>
        <taxon>Candidatus Desulfolinea</taxon>
    </lineage>
</organism>
<evidence type="ECO:0000313" key="3">
    <source>
        <dbReference type="Proteomes" id="UP000614469"/>
    </source>
</evidence>
<comment type="caution">
    <text evidence="2">The sequence shown here is derived from an EMBL/GenBank/DDBJ whole genome shotgun (WGS) entry which is preliminary data.</text>
</comment>
<dbReference type="SMART" id="SM00470">
    <property type="entry name" value="ParB"/>
    <property type="match status" value="1"/>
</dbReference>
<reference evidence="2 3" key="1">
    <citation type="submission" date="2020-08" db="EMBL/GenBank/DDBJ databases">
        <title>Bridging the membrane lipid divide: bacteria of the FCB group superphylum have the potential to synthesize archaeal ether lipids.</title>
        <authorList>
            <person name="Villanueva L."/>
            <person name="Von Meijenfeldt F.A.B."/>
            <person name="Westbye A.B."/>
            <person name="Yadav S."/>
            <person name="Hopmans E.C."/>
            <person name="Dutilh B.E."/>
            <person name="Sinninghe Damste J.S."/>
        </authorList>
    </citation>
    <scope>NUCLEOTIDE SEQUENCE [LARGE SCALE GENOMIC DNA]</scope>
    <source>
        <strain evidence="2">NIOZ-UU36</strain>
    </source>
</reference>
<name>A0A8J6NEF1_9CHLR</name>
<protein>
    <submittedName>
        <fullName evidence="2">ParB N-terminal domain-containing protein</fullName>
    </submittedName>
</protein>
<dbReference type="Proteomes" id="UP000614469">
    <property type="component" value="Unassembled WGS sequence"/>
</dbReference>
<feature type="domain" description="ParB-like N-terminal" evidence="1">
    <location>
        <begin position="8"/>
        <end position="97"/>
    </location>
</feature>
<dbReference type="Pfam" id="PF02195">
    <property type="entry name" value="ParB_N"/>
    <property type="match status" value="1"/>
</dbReference>